<gene>
    <name evidence="2" type="ORF">HID58_045480</name>
</gene>
<protein>
    <submittedName>
        <fullName evidence="2">Uncharacterized protein</fullName>
    </submittedName>
</protein>
<organism evidence="2 3">
    <name type="scientific">Brassica napus</name>
    <name type="common">Rape</name>
    <dbReference type="NCBI Taxonomy" id="3708"/>
    <lineage>
        <taxon>Eukaryota</taxon>
        <taxon>Viridiplantae</taxon>
        <taxon>Streptophyta</taxon>
        <taxon>Embryophyta</taxon>
        <taxon>Tracheophyta</taxon>
        <taxon>Spermatophyta</taxon>
        <taxon>Magnoliopsida</taxon>
        <taxon>eudicotyledons</taxon>
        <taxon>Gunneridae</taxon>
        <taxon>Pentapetalae</taxon>
        <taxon>rosids</taxon>
        <taxon>malvids</taxon>
        <taxon>Brassicales</taxon>
        <taxon>Brassicaceae</taxon>
        <taxon>Brassiceae</taxon>
        <taxon>Brassica</taxon>
    </lineage>
</organism>
<keyword evidence="3" id="KW-1185">Reference proteome</keyword>
<accession>A0ABQ8AUG6</accession>
<evidence type="ECO:0000313" key="2">
    <source>
        <dbReference type="EMBL" id="KAH0895912.1"/>
    </source>
</evidence>
<feature type="region of interest" description="Disordered" evidence="1">
    <location>
        <begin position="181"/>
        <end position="212"/>
    </location>
</feature>
<feature type="region of interest" description="Disordered" evidence="1">
    <location>
        <begin position="145"/>
        <end position="166"/>
    </location>
</feature>
<proteinExistence type="predicted"/>
<evidence type="ECO:0000313" key="3">
    <source>
        <dbReference type="Proteomes" id="UP000824890"/>
    </source>
</evidence>
<comment type="caution">
    <text evidence="2">The sequence shown here is derived from an EMBL/GenBank/DDBJ whole genome shotgun (WGS) entry which is preliminary data.</text>
</comment>
<reference evidence="2 3" key="1">
    <citation type="submission" date="2021-05" db="EMBL/GenBank/DDBJ databases">
        <title>Genome Assembly of Synthetic Allotetraploid Brassica napus Reveals Homoeologous Exchanges between Subgenomes.</title>
        <authorList>
            <person name="Davis J.T."/>
        </authorList>
    </citation>
    <scope>NUCLEOTIDE SEQUENCE [LARGE SCALE GENOMIC DNA]</scope>
    <source>
        <strain evidence="3">cv. Da-Ae</strain>
        <tissue evidence="2">Seedling</tissue>
    </source>
</reference>
<dbReference type="EMBL" id="JAGKQM010000012">
    <property type="protein sequence ID" value="KAH0895912.1"/>
    <property type="molecule type" value="Genomic_DNA"/>
</dbReference>
<sequence length="212" mass="23552">MVNPHPMMPMHPQFFFNNLNMPQQQQFQQFGLPNHINQLLPNLLGNLMGGYSLPPLVHPTVFQPPLDPSAFTSQPPFNSLPYPPGFSEPRPQSVGSVNNNVTSNSKGNDFRNKFTKQQKFKGTGQGFQRSQLHQADHVKKKFGFSKDHLSKGNNKKISTGLDGSDADNIAKEKKRYCQTACEHDGDDPTTEVLSDDDHCGDDVDVNGDEASD</sequence>
<name>A0ABQ8AUG6_BRANA</name>
<feature type="compositionally biased region" description="Acidic residues" evidence="1">
    <location>
        <begin position="202"/>
        <end position="212"/>
    </location>
</feature>
<evidence type="ECO:0000256" key="1">
    <source>
        <dbReference type="SAM" id="MobiDB-lite"/>
    </source>
</evidence>
<dbReference type="Proteomes" id="UP000824890">
    <property type="component" value="Unassembled WGS sequence"/>
</dbReference>